<protein>
    <recommendedName>
        <fullName evidence="1">Pyrrolo-quinoline quinone repeat domain-containing protein</fullName>
    </recommendedName>
</protein>
<dbReference type="AlphaFoldDB" id="A0A381X8V5"/>
<organism evidence="2">
    <name type="scientific">marine metagenome</name>
    <dbReference type="NCBI Taxonomy" id="408172"/>
    <lineage>
        <taxon>unclassified sequences</taxon>
        <taxon>metagenomes</taxon>
        <taxon>ecological metagenomes</taxon>
    </lineage>
</organism>
<dbReference type="PANTHER" id="PTHR34512:SF30">
    <property type="entry name" value="OUTER MEMBRANE PROTEIN ASSEMBLY FACTOR BAMB"/>
    <property type="match status" value="1"/>
</dbReference>
<feature type="domain" description="Pyrrolo-quinoline quinone repeat" evidence="1">
    <location>
        <begin position="111"/>
        <end position="231"/>
    </location>
</feature>
<proteinExistence type="predicted"/>
<sequence>MKSHLSFLALGIACFAALGQAMAEENWPAFRGSKTLGISDNPNLPLEWTDKKNVEWKIAVPGLGWSNPVVHSGRIYLTSAMSDGEIEPRKPGLYYGGDRKEPIKHMHHFMVLCLELNTGDYLWQKEVLATRPLTPIHIKNSYAAETPVTDGDRVYAYFGSHGLYCLDKTGKVLWKKMFKPYKMRNGWGTGASPILDGDNLIIVNDNEEDSWLAVYNRVTGDEIWKIKREEPSNWSTPYVWKHDGTKELVLTGRNRTRSYDLSGKELWSLKWKTRTSIVIPTPFEAHGMLYIASGYVGDREKHVYAIRSGAKGDISLKSGEKSNKYIAWYDKRAAPYNPSTLVYGDEFYTLFDFGFLACRDAKTGKVHFDKQRINPDNPTGFTASPWAYRGHVFALSEAGDTYVFKAGKQYELIRVNHTGGMSMSNPALAGDRLLIRNQTHLFSIREEK</sequence>
<dbReference type="SUPFAM" id="SSF50998">
    <property type="entry name" value="Quinoprotein alcohol dehydrogenase-like"/>
    <property type="match status" value="1"/>
</dbReference>
<dbReference type="InterPro" id="IPR011047">
    <property type="entry name" value="Quinoprotein_ADH-like_sf"/>
</dbReference>
<dbReference type="Gene3D" id="2.130.10.10">
    <property type="entry name" value="YVTN repeat-like/Quinoprotein amine dehydrogenase"/>
    <property type="match status" value="2"/>
</dbReference>
<dbReference type="EMBL" id="UINC01014328">
    <property type="protein sequence ID" value="SVA61186.1"/>
    <property type="molecule type" value="Genomic_DNA"/>
</dbReference>
<evidence type="ECO:0000259" key="1">
    <source>
        <dbReference type="Pfam" id="PF13360"/>
    </source>
</evidence>
<dbReference type="InterPro" id="IPR015943">
    <property type="entry name" value="WD40/YVTN_repeat-like_dom_sf"/>
</dbReference>
<dbReference type="PANTHER" id="PTHR34512">
    <property type="entry name" value="CELL SURFACE PROTEIN"/>
    <property type="match status" value="1"/>
</dbReference>
<gene>
    <name evidence="2" type="ORF">METZ01_LOCUS114040</name>
</gene>
<dbReference type="InterPro" id="IPR002372">
    <property type="entry name" value="PQQ_rpt_dom"/>
</dbReference>
<accession>A0A381X8V5</accession>
<reference evidence="2" key="1">
    <citation type="submission" date="2018-05" db="EMBL/GenBank/DDBJ databases">
        <authorList>
            <person name="Lanie J.A."/>
            <person name="Ng W.-L."/>
            <person name="Kazmierczak K.M."/>
            <person name="Andrzejewski T.M."/>
            <person name="Davidsen T.M."/>
            <person name="Wayne K.J."/>
            <person name="Tettelin H."/>
            <person name="Glass J.I."/>
            <person name="Rusch D."/>
            <person name="Podicherti R."/>
            <person name="Tsui H.-C.T."/>
            <person name="Winkler M.E."/>
        </authorList>
    </citation>
    <scope>NUCLEOTIDE SEQUENCE</scope>
</reference>
<evidence type="ECO:0000313" key="2">
    <source>
        <dbReference type="EMBL" id="SVA61186.1"/>
    </source>
</evidence>
<dbReference type="Pfam" id="PF13360">
    <property type="entry name" value="PQQ_2"/>
    <property type="match status" value="1"/>
</dbReference>
<name>A0A381X8V5_9ZZZZ</name>